<organism evidence="2 3">
    <name type="scientific">Lasius platythorax</name>
    <dbReference type="NCBI Taxonomy" id="488582"/>
    <lineage>
        <taxon>Eukaryota</taxon>
        <taxon>Metazoa</taxon>
        <taxon>Ecdysozoa</taxon>
        <taxon>Arthropoda</taxon>
        <taxon>Hexapoda</taxon>
        <taxon>Insecta</taxon>
        <taxon>Pterygota</taxon>
        <taxon>Neoptera</taxon>
        <taxon>Endopterygota</taxon>
        <taxon>Hymenoptera</taxon>
        <taxon>Apocrita</taxon>
        <taxon>Aculeata</taxon>
        <taxon>Formicoidea</taxon>
        <taxon>Formicidae</taxon>
        <taxon>Formicinae</taxon>
        <taxon>Lasius</taxon>
        <taxon>Lasius</taxon>
    </lineage>
</organism>
<dbReference type="AlphaFoldDB" id="A0AAV2NCE3"/>
<name>A0AAV2NCE3_9HYME</name>
<dbReference type="EMBL" id="OZ034836">
    <property type="protein sequence ID" value="CAL1677848.1"/>
    <property type="molecule type" value="Genomic_DNA"/>
</dbReference>
<accession>A0AAV2NCE3</accession>
<evidence type="ECO:0000256" key="1">
    <source>
        <dbReference type="SAM" id="MobiDB-lite"/>
    </source>
</evidence>
<dbReference type="Proteomes" id="UP001497644">
    <property type="component" value="Chromosome 13"/>
</dbReference>
<feature type="compositionally biased region" description="Gly residues" evidence="1">
    <location>
        <begin position="1"/>
        <end position="10"/>
    </location>
</feature>
<evidence type="ECO:0000313" key="2">
    <source>
        <dbReference type="EMBL" id="CAL1677848.1"/>
    </source>
</evidence>
<keyword evidence="3" id="KW-1185">Reference proteome</keyword>
<proteinExistence type="predicted"/>
<feature type="region of interest" description="Disordered" evidence="1">
    <location>
        <begin position="1"/>
        <end position="39"/>
    </location>
</feature>
<sequence>MVGNDGGGCGSSERGDTQGTIQVKRGVVGSRDTRDQGKERLGVRLGGCAGPRLGIADEGAGRGWNAVTRNVRVTCEVALIISYPELNFPPEWSQFCPSPARPNCETTLTSPECV</sequence>
<reference evidence="2" key="1">
    <citation type="submission" date="2024-04" db="EMBL/GenBank/DDBJ databases">
        <authorList>
            <consortium name="Molecular Ecology Group"/>
        </authorList>
    </citation>
    <scope>NUCLEOTIDE SEQUENCE</scope>
</reference>
<evidence type="ECO:0000313" key="3">
    <source>
        <dbReference type="Proteomes" id="UP001497644"/>
    </source>
</evidence>
<gene>
    <name evidence="2" type="ORF">LPLAT_LOCUS3795</name>
</gene>
<protein>
    <submittedName>
        <fullName evidence="2">Uncharacterized protein</fullName>
    </submittedName>
</protein>